<sequence>MLSQLRKVRLLHHEVAPILIVSFMGKNARLLGSYIDGQSLVLRSSDLYELSERTTTSMVFKGFAEWFLGEPVRNTL</sequence>
<proteinExistence type="predicted"/>
<evidence type="ECO:0000313" key="2">
    <source>
        <dbReference type="Proteomes" id="UP001227192"/>
    </source>
</evidence>
<evidence type="ECO:0000313" key="1">
    <source>
        <dbReference type="EMBL" id="KAJ9487880.1"/>
    </source>
</evidence>
<protein>
    <submittedName>
        <fullName evidence="1">Uncharacterized protein</fullName>
    </submittedName>
</protein>
<keyword evidence="2" id="KW-1185">Reference proteome</keyword>
<accession>A0AAI9TJF5</accession>
<comment type="caution">
    <text evidence="1">The sequence shown here is derived from an EMBL/GenBank/DDBJ whole genome shotgun (WGS) entry which is preliminary data.</text>
</comment>
<dbReference type="AlphaFoldDB" id="A0AAI9TJF5"/>
<gene>
    <name evidence="1" type="ORF">VN97_g5416</name>
</gene>
<reference evidence="1" key="1">
    <citation type="submission" date="2015-06" db="EMBL/GenBank/DDBJ databases">
        <authorList>
            <person name="Nguyen H."/>
        </authorList>
    </citation>
    <scope>NUCLEOTIDE SEQUENCE</scope>
    <source>
        <strain evidence="1">DAOM 180753</strain>
    </source>
</reference>
<organism evidence="1 2">
    <name type="scientific">Penicillium thymicola</name>
    <dbReference type="NCBI Taxonomy" id="293382"/>
    <lineage>
        <taxon>Eukaryota</taxon>
        <taxon>Fungi</taxon>
        <taxon>Dikarya</taxon>
        <taxon>Ascomycota</taxon>
        <taxon>Pezizomycotina</taxon>
        <taxon>Eurotiomycetes</taxon>
        <taxon>Eurotiomycetidae</taxon>
        <taxon>Eurotiales</taxon>
        <taxon>Aspergillaceae</taxon>
        <taxon>Penicillium</taxon>
    </lineage>
</organism>
<dbReference type="Proteomes" id="UP001227192">
    <property type="component" value="Unassembled WGS sequence"/>
</dbReference>
<reference evidence="1" key="2">
    <citation type="journal article" date="2016" name="Fungal Biol.">
        <title>Ochratoxin A production by Penicillium thymicola.</title>
        <authorList>
            <person name="Nguyen H.D.T."/>
            <person name="McMullin D.R."/>
            <person name="Ponomareva E."/>
            <person name="Riley R."/>
            <person name="Pomraning K.R."/>
            <person name="Baker S.E."/>
            <person name="Seifert K.A."/>
        </authorList>
    </citation>
    <scope>NUCLEOTIDE SEQUENCE</scope>
    <source>
        <strain evidence="1">DAOM 180753</strain>
    </source>
</reference>
<name>A0AAI9TJF5_PENTH</name>
<dbReference type="EMBL" id="LACB01000139">
    <property type="protein sequence ID" value="KAJ9487880.1"/>
    <property type="molecule type" value="Genomic_DNA"/>
</dbReference>